<feature type="region of interest" description="Disordered" evidence="1">
    <location>
        <begin position="121"/>
        <end position="165"/>
    </location>
</feature>
<sequence length="165" mass="17781">MRKVFSVASLIVGVVFFALFMTVACTAYYLTHGQFISSELAAIYATLGLLGALSVVLRRYLFSILFYLGCALGWGAGLWVGTLKGSFAPTAGNIASVFLICCFSLIGFSLEIKGVRKRQKARRQEKEAARERELQAQAEIVDPPASPVPAEQPAEVCEPAQSPGT</sequence>
<protein>
    <submittedName>
        <fullName evidence="3">Uncharacterized protein</fullName>
    </submittedName>
</protein>
<dbReference type="PROSITE" id="PS51257">
    <property type="entry name" value="PROKAR_LIPOPROTEIN"/>
    <property type="match status" value="1"/>
</dbReference>
<dbReference type="AlphaFoldDB" id="A0A645B4B5"/>
<feature type="transmembrane region" description="Helical" evidence="2">
    <location>
        <begin position="64"/>
        <end position="82"/>
    </location>
</feature>
<evidence type="ECO:0000256" key="2">
    <source>
        <dbReference type="SAM" id="Phobius"/>
    </source>
</evidence>
<comment type="caution">
    <text evidence="3">The sequence shown here is derived from an EMBL/GenBank/DDBJ whole genome shotgun (WGS) entry which is preliminary data.</text>
</comment>
<gene>
    <name evidence="3" type="ORF">SDC9_104832</name>
</gene>
<feature type="transmembrane region" description="Helical" evidence="2">
    <location>
        <begin position="36"/>
        <end position="57"/>
    </location>
</feature>
<keyword evidence="2" id="KW-0472">Membrane</keyword>
<organism evidence="3">
    <name type="scientific">bioreactor metagenome</name>
    <dbReference type="NCBI Taxonomy" id="1076179"/>
    <lineage>
        <taxon>unclassified sequences</taxon>
        <taxon>metagenomes</taxon>
        <taxon>ecological metagenomes</taxon>
    </lineage>
</organism>
<accession>A0A645B4B5</accession>
<feature type="transmembrane region" description="Helical" evidence="2">
    <location>
        <begin position="7"/>
        <end position="30"/>
    </location>
</feature>
<keyword evidence="2" id="KW-0812">Transmembrane</keyword>
<feature type="transmembrane region" description="Helical" evidence="2">
    <location>
        <begin position="94"/>
        <end position="112"/>
    </location>
</feature>
<reference evidence="3" key="1">
    <citation type="submission" date="2019-08" db="EMBL/GenBank/DDBJ databases">
        <authorList>
            <person name="Kucharzyk K."/>
            <person name="Murdoch R.W."/>
            <person name="Higgins S."/>
            <person name="Loffler F."/>
        </authorList>
    </citation>
    <scope>NUCLEOTIDE SEQUENCE</scope>
</reference>
<feature type="compositionally biased region" description="Basic and acidic residues" evidence="1">
    <location>
        <begin position="122"/>
        <end position="134"/>
    </location>
</feature>
<proteinExistence type="predicted"/>
<evidence type="ECO:0000256" key="1">
    <source>
        <dbReference type="SAM" id="MobiDB-lite"/>
    </source>
</evidence>
<dbReference type="EMBL" id="VSSQ01016549">
    <property type="protein sequence ID" value="MPM58003.1"/>
    <property type="molecule type" value="Genomic_DNA"/>
</dbReference>
<evidence type="ECO:0000313" key="3">
    <source>
        <dbReference type="EMBL" id="MPM58003.1"/>
    </source>
</evidence>
<name>A0A645B4B5_9ZZZZ</name>
<keyword evidence="2" id="KW-1133">Transmembrane helix</keyword>